<reference evidence="1" key="1">
    <citation type="journal article" date="2021" name="Open Biol.">
        <title>Shared evolutionary footprints suggest mitochondrial oxidative damage underlies multiple complex I losses in fungi.</title>
        <authorList>
            <person name="Schikora-Tamarit M.A."/>
            <person name="Marcet-Houben M."/>
            <person name="Nosek J."/>
            <person name="Gabaldon T."/>
        </authorList>
    </citation>
    <scope>NUCLEOTIDE SEQUENCE</scope>
    <source>
        <strain evidence="1">NCAIM Y.01608</strain>
    </source>
</reference>
<dbReference type="AlphaFoldDB" id="A0A9P8P1C2"/>
<evidence type="ECO:0000313" key="2">
    <source>
        <dbReference type="Proteomes" id="UP000788993"/>
    </source>
</evidence>
<comment type="caution">
    <text evidence="1">The sequence shown here is derived from an EMBL/GenBank/DDBJ whole genome shotgun (WGS) entry which is preliminary data.</text>
</comment>
<proteinExistence type="predicted"/>
<dbReference type="Proteomes" id="UP000788993">
    <property type="component" value="Unassembled WGS sequence"/>
</dbReference>
<evidence type="ECO:0000313" key="1">
    <source>
        <dbReference type="EMBL" id="KAH3662864.1"/>
    </source>
</evidence>
<sequence length="140" mass="16013">MFGERLRCSFLDVKFWLSSSSALMEQNILDSIRVSCLAISSPLKLSRARSWLRIFQLSWAVFHHESSSVCVSKGTNLSSRMFSRCQCSRSMFLYDKITFWIDSSCLSLSSTTLESVFLRSIAKPRLIDWRLPLVAVLSKS</sequence>
<name>A0A9P8P1C2_9ASCO</name>
<protein>
    <submittedName>
        <fullName evidence="1">Uncharacterized protein</fullName>
    </submittedName>
</protein>
<keyword evidence="2" id="KW-1185">Reference proteome</keyword>
<dbReference type="EMBL" id="JAEUBD010001266">
    <property type="protein sequence ID" value="KAH3662864.1"/>
    <property type="molecule type" value="Genomic_DNA"/>
</dbReference>
<organism evidence="1 2">
    <name type="scientific">Ogataea polymorpha</name>
    <dbReference type="NCBI Taxonomy" id="460523"/>
    <lineage>
        <taxon>Eukaryota</taxon>
        <taxon>Fungi</taxon>
        <taxon>Dikarya</taxon>
        <taxon>Ascomycota</taxon>
        <taxon>Saccharomycotina</taxon>
        <taxon>Pichiomycetes</taxon>
        <taxon>Pichiales</taxon>
        <taxon>Pichiaceae</taxon>
        <taxon>Ogataea</taxon>
    </lineage>
</organism>
<gene>
    <name evidence="1" type="ORF">OGATHE_004440</name>
</gene>
<accession>A0A9P8P1C2</accession>
<reference evidence="1" key="2">
    <citation type="submission" date="2021-01" db="EMBL/GenBank/DDBJ databases">
        <authorList>
            <person name="Schikora-Tamarit M.A."/>
        </authorList>
    </citation>
    <scope>NUCLEOTIDE SEQUENCE</scope>
    <source>
        <strain evidence="1">NCAIM Y.01608</strain>
    </source>
</reference>